<gene>
    <name evidence="3" type="ORF">HLI_02265</name>
</gene>
<evidence type="ECO:0000256" key="1">
    <source>
        <dbReference type="ARBA" id="ARBA00005254"/>
    </source>
</evidence>
<dbReference type="RefSeq" id="WP_128522872.1">
    <property type="nucleotide sequence ID" value="NZ_CP026118.1"/>
</dbReference>
<dbReference type="InterPro" id="IPR001753">
    <property type="entry name" value="Enoyl-CoA_hydra/iso"/>
</dbReference>
<keyword evidence="3" id="KW-0413">Isomerase</keyword>
<dbReference type="Proteomes" id="UP000287756">
    <property type="component" value="Chromosome"/>
</dbReference>
<dbReference type="InterPro" id="IPR029045">
    <property type="entry name" value="ClpP/crotonase-like_dom_sf"/>
</dbReference>
<dbReference type="KEGG" id="hli:HLI_02265"/>
<dbReference type="OrthoDB" id="9775794at2"/>
<name>A0A410M8V1_9BACI</name>
<dbReference type="GO" id="GO:0016853">
    <property type="term" value="F:isomerase activity"/>
    <property type="evidence" value="ECO:0007669"/>
    <property type="project" value="UniProtKB-KW"/>
</dbReference>
<dbReference type="CDD" id="cd06558">
    <property type="entry name" value="crotonase-like"/>
    <property type="match status" value="1"/>
</dbReference>
<dbReference type="PANTHER" id="PTHR11941">
    <property type="entry name" value="ENOYL-COA HYDRATASE-RELATED"/>
    <property type="match status" value="1"/>
</dbReference>
<evidence type="ECO:0000313" key="3">
    <source>
        <dbReference type="EMBL" id="QAS51110.1"/>
    </source>
</evidence>
<dbReference type="PROSITE" id="PS00166">
    <property type="entry name" value="ENOYL_COA_HYDRATASE"/>
    <property type="match status" value="1"/>
</dbReference>
<sequence length="255" mass="28796">MSQVLVEKKQEGYVVLTLNRPHKMNAITKQMTQEFYQAIVDLKQNGGVKFLVVTGAGERAFCSGGDLNELHGEMSAEDAYQLLHPMKQALYELATFPVPTIALMNGQARGGGCEIATACDFRYGVESSSFGFVQGNLGITPGWGGGALLYQRIKADFAAHWLMDAEMYQTEQVYRIGWLHKMITDNSKAENVLFSSFLNKTLKQMEVFKQQYLTHIHTEGLSERMDQEVYACSQLWESEEHKTAVRNFAQMRKRS</sequence>
<reference evidence="3 4" key="1">
    <citation type="submission" date="2018-01" db="EMBL/GenBank/DDBJ databases">
        <title>The whole genome sequencing and assembly of Halobacillus litoralis ERB031 strain.</title>
        <authorList>
            <person name="Lee S.-J."/>
            <person name="Park M.-K."/>
            <person name="Kim J.-Y."/>
            <person name="Lee Y.-J."/>
            <person name="Yi H."/>
            <person name="Bahn Y.-S."/>
            <person name="Kim J.F."/>
            <person name="Lee D.-W."/>
        </authorList>
    </citation>
    <scope>NUCLEOTIDE SEQUENCE [LARGE SCALE GENOMIC DNA]</scope>
    <source>
        <strain evidence="3 4">ERB 031</strain>
    </source>
</reference>
<dbReference type="PANTHER" id="PTHR11941:SF54">
    <property type="entry name" value="ENOYL-COA HYDRATASE, MITOCHONDRIAL"/>
    <property type="match status" value="1"/>
</dbReference>
<dbReference type="Gene3D" id="3.90.226.10">
    <property type="entry name" value="2-enoyl-CoA Hydratase, Chain A, domain 1"/>
    <property type="match status" value="1"/>
</dbReference>
<proteinExistence type="inferred from homology"/>
<accession>A0A410M8V1</accession>
<evidence type="ECO:0000313" key="4">
    <source>
        <dbReference type="Proteomes" id="UP000287756"/>
    </source>
</evidence>
<protein>
    <submittedName>
        <fullName evidence="3">Enoyl-CoA hydratase/isomerase family protein</fullName>
    </submittedName>
</protein>
<dbReference type="Pfam" id="PF00378">
    <property type="entry name" value="ECH_1"/>
    <property type="match status" value="1"/>
</dbReference>
<dbReference type="InterPro" id="IPR018376">
    <property type="entry name" value="Enoyl-CoA_hyd/isom_CS"/>
</dbReference>
<dbReference type="GO" id="GO:0006635">
    <property type="term" value="P:fatty acid beta-oxidation"/>
    <property type="evidence" value="ECO:0007669"/>
    <property type="project" value="TreeGrafter"/>
</dbReference>
<comment type="similarity">
    <text evidence="1 2">Belongs to the enoyl-CoA hydratase/isomerase family.</text>
</comment>
<organism evidence="3 4">
    <name type="scientific">Halobacillus litoralis</name>
    <dbReference type="NCBI Taxonomy" id="45668"/>
    <lineage>
        <taxon>Bacteria</taxon>
        <taxon>Bacillati</taxon>
        <taxon>Bacillota</taxon>
        <taxon>Bacilli</taxon>
        <taxon>Bacillales</taxon>
        <taxon>Bacillaceae</taxon>
        <taxon>Halobacillus</taxon>
    </lineage>
</organism>
<dbReference type="SUPFAM" id="SSF52096">
    <property type="entry name" value="ClpP/crotonase"/>
    <property type="match status" value="1"/>
</dbReference>
<evidence type="ECO:0000256" key="2">
    <source>
        <dbReference type="RuleBase" id="RU003707"/>
    </source>
</evidence>
<dbReference type="EMBL" id="CP026118">
    <property type="protein sequence ID" value="QAS51110.1"/>
    <property type="molecule type" value="Genomic_DNA"/>
</dbReference>
<dbReference type="AlphaFoldDB" id="A0A410M8V1"/>